<dbReference type="EMBL" id="UINC01002537">
    <property type="protein sequence ID" value="SUZ97747.1"/>
    <property type="molecule type" value="Genomic_DNA"/>
</dbReference>
<gene>
    <name evidence="1" type="ORF">METZ01_LOCUS50601</name>
</gene>
<protein>
    <submittedName>
        <fullName evidence="1">Uncharacterized protein</fullName>
    </submittedName>
</protein>
<name>A0A381S678_9ZZZZ</name>
<reference evidence="1" key="1">
    <citation type="submission" date="2018-05" db="EMBL/GenBank/DDBJ databases">
        <authorList>
            <person name="Lanie J.A."/>
            <person name="Ng W.-L."/>
            <person name="Kazmierczak K.M."/>
            <person name="Andrzejewski T.M."/>
            <person name="Davidsen T.M."/>
            <person name="Wayne K.J."/>
            <person name="Tettelin H."/>
            <person name="Glass J.I."/>
            <person name="Rusch D."/>
            <person name="Podicherti R."/>
            <person name="Tsui H.-C.T."/>
            <person name="Winkler M.E."/>
        </authorList>
    </citation>
    <scope>NUCLEOTIDE SEQUENCE</scope>
</reference>
<sequence>MPIHREIRHQPTQWLIVPDGHKAVLGVKALPRVY</sequence>
<dbReference type="AlphaFoldDB" id="A0A381S678"/>
<accession>A0A381S678</accession>
<proteinExistence type="predicted"/>
<evidence type="ECO:0000313" key="1">
    <source>
        <dbReference type="EMBL" id="SUZ97747.1"/>
    </source>
</evidence>
<organism evidence="1">
    <name type="scientific">marine metagenome</name>
    <dbReference type="NCBI Taxonomy" id="408172"/>
    <lineage>
        <taxon>unclassified sequences</taxon>
        <taxon>metagenomes</taxon>
        <taxon>ecological metagenomes</taxon>
    </lineage>
</organism>